<feature type="domain" description="ABC transporter" evidence="5">
    <location>
        <begin position="2"/>
        <end position="237"/>
    </location>
</feature>
<comment type="caution">
    <text evidence="6">The sequence shown here is derived from an EMBL/GenBank/DDBJ whole genome shotgun (WGS) entry which is preliminary data.</text>
</comment>
<dbReference type="PROSITE" id="PS50893">
    <property type="entry name" value="ABC_TRANSPORTER_2"/>
    <property type="match status" value="1"/>
</dbReference>
<dbReference type="PROSITE" id="PS00211">
    <property type="entry name" value="ABC_TRANSPORTER_1"/>
    <property type="match status" value="1"/>
</dbReference>
<dbReference type="GO" id="GO:0016887">
    <property type="term" value="F:ATP hydrolysis activity"/>
    <property type="evidence" value="ECO:0007669"/>
    <property type="project" value="InterPro"/>
</dbReference>
<dbReference type="Proteomes" id="UP000256388">
    <property type="component" value="Unassembled WGS sequence"/>
</dbReference>
<dbReference type="Gene3D" id="3.40.50.300">
    <property type="entry name" value="P-loop containing nucleotide triphosphate hydrolases"/>
    <property type="match status" value="1"/>
</dbReference>
<reference evidence="6 7" key="1">
    <citation type="submission" date="2018-08" db="EMBL/GenBank/DDBJ databases">
        <title>Genomic Encyclopedia of Type Strains, Phase IV (KMG-IV): sequencing the most valuable type-strain genomes for metagenomic binning, comparative biology and taxonomic classification.</title>
        <authorList>
            <person name="Goeker M."/>
        </authorList>
    </citation>
    <scope>NUCLEOTIDE SEQUENCE [LARGE SCALE GENOMIC DNA]</scope>
    <source>
        <strain evidence="6 7">DSM 23923</strain>
    </source>
</reference>
<dbReference type="PANTHER" id="PTHR43335">
    <property type="entry name" value="ABC TRANSPORTER, ATP-BINDING PROTEIN"/>
    <property type="match status" value="1"/>
</dbReference>
<keyword evidence="2" id="KW-0813">Transport</keyword>
<dbReference type="PANTHER" id="PTHR43335:SF2">
    <property type="entry name" value="ABC TRANSPORTER, ATP-BINDING PROTEIN"/>
    <property type="match status" value="1"/>
</dbReference>
<dbReference type="InterPro" id="IPR003593">
    <property type="entry name" value="AAA+_ATPase"/>
</dbReference>
<dbReference type="InterPro" id="IPR003439">
    <property type="entry name" value="ABC_transporter-like_ATP-bd"/>
</dbReference>
<organism evidence="6 7">
    <name type="scientific">Pelolinea submarina</name>
    <dbReference type="NCBI Taxonomy" id="913107"/>
    <lineage>
        <taxon>Bacteria</taxon>
        <taxon>Bacillati</taxon>
        <taxon>Chloroflexota</taxon>
        <taxon>Anaerolineae</taxon>
        <taxon>Anaerolineales</taxon>
        <taxon>Anaerolineaceae</taxon>
        <taxon>Pelolinea</taxon>
    </lineage>
</organism>
<dbReference type="RefSeq" id="WP_198418395.1">
    <property type="nucleotide sequence ID" value="NZ_AP018437.1"/>
</dbReference>
<gene>
    <name evidence="6" type="ORF">DFR64_1715</name>
</gene>
<keyword evidence="3" id="KW-0547">Nucleotide-binding</keyword>
<evidence type="ECO:0000313" key="7">
    <source>
        <dbReference type="Proteomes" id="UP000256388"/>
    </source>
</evidence>
<proteinExistence type="inferred from homology"/>
<evidence type="ECO:0000259" key="5">
    <source>
        <dbReference type="PROSITE" id="PS50893"/>
    </source>
</evidence>
<evidence type="ECO:0000256" key="1">
    <source>
        <dbReference type="ARBA" id="ARBA00005417"/>
    </source>
</evidence>
<keyword evidence="7" id="KW-1185">Reference proteome</keyword>
<sequence>MIEIKGLYKSYGSGSKSVKALQGINLSIEAGMFGLLGPNGAGKTTLMRILAGIVNPSRGSVRVNGHDLAVESERRAVKSVLGYLPQELGLYPDLSARQFVDYMAILKGVDNAQARQKRVDEVIAMVSLENDADRPIKGYSGGMKRRVGIAQALVNDPRVLIVDEPTAGLDPEERIRFRNLLVDLASDRVVLLSTHIVGDIGLTCRNMAVLSKGRICFQGSPLDLTRLAEGHIWTIVSPDGSKPDDGLTVVSMQHMPAGVAFRVVGASAAGYPQARPEQPSLEDGYMWLMKGSNGKDAELQD</sequence>
<dbReference type="Pfam" id="PF00005">
    <property type="entry name" value="ABC_tran"/>
    <property type="match status" value="1"/>
</dbReference>
<accession>A0A347ZQP3</accession>
<evidence type="ECO:0000256" key="3">
    <source>
        <dbReference type="ARBA" id="ARBA00022741"/>
    </source>
</evidence>
<dbReference type="InterPro" id="IPR027417">
    <property type="entry name" value="P-loop_NTPase"/>
</dbReference>
<protein>
    <submittedName>
        <fullName evidence="6">ABC-type multidrug transport system ATPase subunit</fullName>
    </submittedName>
</protein>
<dbReference type="CDD" id="cd03264">
    <property type="entry name" value="ABC_drug_resistance_like"/>
    <property type="match status" value="1"/>
</dbReference>
<evidence type="ECO:0000256" key="4">
    <source>
        <dbReference type="ARBA" id="ARBA00022840"/>
    </source>
</evidence>
<dbReference type="InterPro" id="IPR017871">
    <property type="entry name" value="ABC_transporter-like_CS"/>
</dbReference>
<evidence type="ECO:0000313" key="6">
    <source>
        <dbReference type="EMBL" id="REG11822.1"/>
    </source>
</evidence>
<dbReference type="SUPFAM" id="SSF52540">
    <property type="entry name" value="P-loop containing nucleoside triphosphate hydrolases"/>
    <property type="match status" value="1"/>
</dbReference>
<dbReference type="GO" id="GO:0005524">
    <property type="term" value="F:ATP binding"/>
    <property type="evidence" value="ECO:0007669"/>
    <property type="project" value="UniProtKB-KW"/>
</dbReference>
<keyword evidence="4" id="KW-0067">ATP-binding</keyword>
<dbReference type="AlphaFoldDB" id="A0A347ZQP3"/>
<name>A0A347ZQP3_9CHLR</name>
<evidence type="ECO:0000256" key="2">
    <source>
        <dbReference type="ARBA" id="ARBA00022448"/>
    </source>
</evidence>
<comment type="similarity">
    <text evidence="1">Belongs to the ABC transporter superfamily.</text>
</comment>
<dbReference type="EMBL" id="QUMS01000001">
    <property type="protein sequence ID" value="REG11822.1"/>
    <property type="molecule type" value="Genomic_DNA"/>
</dbReference>
<dbReference type="SMART" id="SM00382">
    <property type="entry name" value="AAA"/>
    <property type="match status" value="1"/>
</dbReference>